<keyword evidence="2" id="KW-1185">Reference proteome</keyword>
<dbReference type="Proteomes" id="UP000295210">
    <property type="component" value="Unassembled WGS sequence"/>
</dbReference>
<dbReference type="RefSeq" id="WP_131995036.1">
    <property type="nucleotide sequence ID" value="NZ_SMGK01000002.1"/>
</dbReference>
<sequence length="522" mass="58629">MPSPNADVSASELSHNLEQFLAEHPGSAVLEDGRVLFEMQSARYSLSTEHGRCLLHLWSDERNLVRTVNSIELRKSSLRIETKRFGQTRPQTLQLVPDRDQRTPSTRDAARAKYLRLLERVAARSFPEYKLDSLRTAMDLEHSFGPAYARGMLLRGASAWAIIGVNAEETQETVDGILTLAVLWLAYCRQHGDGRRVFEGVRVIVPVGMAERTKARMGWMNDAIAKWQLYELDSRGEALASVDIRDSGNLGMSLVYAFDPQAAHNRSQAAVQRVLALLPERMRLQVEVCAASATEIALLLHGLEFARVRHGLAPGSFSREDRITFGAGANETELTAETEELFRDLTARLFENRQPSGTVRNPLYRLQPERWLESELRRQIADLEPSICPGIMYSQVPALSGGERGMLDLLTLTRSGRLAVFELKANEDLHLPLQALDYWMRVRQLHAGGALEQQGYFQGRELAPASPLLYLVAPALRIHPANEVVLKHLSPEIEWVMLALGEQWRKRLKVIFRKYGGGPAQA</sequence>
<evidence type="ECO:0000313" key="2">
    <source>
        <dbReference type="Proteomes" id="UP000295210"/>
    </source>
</evidence>
<protein>
    <submittedName>
        <fullName evidence="1">Uncharacterized protein</fullName>
    </submittedName>
</protein>
<gene>
    <name evidence="1" type="ORF">C7378_1873</name>
</gene>
<proteinExistence type="predicted"/>
<dbReference type="EMBL" id="SMGK01000002">
    <property type="protein sequence ID" value="TCK74251.1"/>
    <property type="molecule type" value="Genomic_DNA"/>
</dbReference>
<accession>A0A4V2PVF2</accession>
<evidence type="ECO:0000313" key="1">
    <source>
        <dbReference type="EMBL" id="TCK74251.1"/>
    </source>
</evidence>
<dbReference type="AlphaFoldDB" id="A0A4V2PVF2"/>
<name>A0A4V2PVF2_9BACT</name>
<comment type="caution">
    <text evidence="1">The sequence shown here is derived from an EMBL/GenBank/DDBJ whole genome shotgun (WGS) entry which is preliminary data.</text>
</comment>
<organism evidence="1 2">
    <name type="scientific">Acidipila rosea</name>
    <dbReference type="NCBI Taxonomy" id="768535"/>
    <lineage>
        <taxon>Bacteria</taxon>
        <taxon>Pseudomonadati</taxon>
        <taxon>Acidobacteriota</taxon>
        <taxon>Terriglobia</taxon>
        <taxon>Terriglobales</taxon>
        <taxon>Acidobacteriaceae</taxon>
        <taxon>Acidipila</taxon>
    </lineage>
</organism>
<reference evidence="1 2" key="1">
    <citation type="submission" date="2019-03" db="EMBL/GenBank/DDBJ databases">
        <title>Genomic Encyclopedia of Type Strains, Phase IV (KMG-IV): sequencing the most valuable type-strain genomes for metagenomic binning, comparative biology and taxonomic classification.</title>
        <authorList>
            <person name="Goeker M."/>
        </authorList>
    </citation>
    <scope>NUCLEOTIDE SEQUENCE [LARGE SCALE GENOMIC DNA]</scope>
    <source>
        <strain evidence="1 2">DSM 103428</strain>
    </source>
</reference>
<dbReference type="OrthoDB" id="101225at2"/>